<dbReference type="GO" id="GO:0043386">
    <property type="term" value="P:mycotoxin biosynthetic process"/>
    <property type="evidence" value="ECO:0007669"/>
    <property type="project" value="InterPro"/>
</dbReference>
<keyword evidence="4" id="KW-0812">Transmembrane</keyword>
<gene>
    <name evidence="5" type="ORF">SISSUDRAFT_1064171</name>
</gene>
<protein>
    <submittedName>
        <fullName evidence="5">Uncharacterized protein</fullName>
    </submittedName>
</protein>
<comment type="similarity">
    <text evidence="3">Belongs to the ustYa family.</text>
</comment>
<dbReference type="STRING" id="1314776.A0A166AZI9"/>
<comment type="pathway">
    <text evidence="1">Mycotoxin biosynthesis.</text>
</comment>
<keyword evidence="2" id="KW-0560">Oxidoreductase</keyword>
<dbReference type="EMBL" id="KV428126">
    <property type="protein sequence ID" value="KZT35854.1"/>
    <property type="molecule type" value="Genomic_DNA"/>
</dbReference>
<dbReference type="PANTHER" id="PTHR33365">
    <property type="entry name" value="YALI0B05434P"/>
    <property type="match status" value="1"/>
</dbReference>
<evidence type="ECO:0000256" key="3">
    <source>
        <dbReference type="ARBA" id="ARBA00035112"/>
    </source>
</evidence>
<evidence type="ECO:0000256" key="1">
    <source>
        <dbReference type="ARBA" id="ARBA00004685"/>
    </source>
</evidence>
<evidence type="ECO:0000313" key="6">
    <source>
        <dbReference type="Proteomes" id="UP000076798"/>
    </source>
</evidence>
<organism evidence="5 6">
    <name type="scientific">Sistotremastrum suecicum HHB10207 ss-3</name>
    <dbReference type="NCBI Taxonomy" id="1314776"/>
    <lineage>
        <taxon>Eukaryota</taxon>
        <taxon>Fungi</taxon>
        <taxon>Dikarya</taxon>
        <taxon>Basidiomycota</taxon>
        <taxon>Agaricomycotina</taxon>
        <taxon>Agaricomycetes</taxon>
        <taxon>Sistotremastrales</taxon>
        <taxon>Sistotremastraceae</taxon>
        <taxon>Sistotremastrum</taxon>
    </lineage>
</organism>
<dbReference type="GO" id="GO:0016491">
    <property type="term" value="F:oxidoreductase activity"/>
    <property type="evidence" value="ECO:0007669"/>
    <property type="project" value="UniProtKB-KW"/>
</dbReference>
<reference evidence="5 6" key="1">
    <citation type="journal article" date="2016" name="Mol. Biol. Evol.">
        <title>Comparative Genomics of Early-Diverging Mushroom-Forming Fungi Provides Insights into the Origins of Lignocellulose Decay Capabilities.</title>
        <authorList>
            <person name="Nagy L.G."/>
            <person name="Riley R."/>
            <person name="Tritt A."/>
            <person name="Adam C."/>
            <person name="Daum C."/>
            <person name="Floudas D."/>
            <person name="Sun H."/>
            <person name="Yadav J.S."/>
            <person name="Pangilinan J."/>
            <person name="Larsson K.H."/>
            <person name="Matsuura K."/>
            <person name="Barry K."/>
            <person name="Labutti K."/>
            <person name="Kuo R."/>
            <person name="Ohm R.A."/>
            <person name="Bhattacharya S.S."/>
            <person name="Shirouzu T."/>
            <person name="Yoshinaga Y."/>
            <person name="Martin F.M."/>
            <person name="Grigoriev I.V."/>
            <person name="Hibbett D.S."/>
        </authorList>
    </citation>
    <scope>NUCLEOTIDE SEQUENCE [LARGE SCALE GENOMIC DNA]</scope>
    <source>
        <strain evidence="5 6">HHB10207 ss-3</strain>
    </source>
</reference>
<feature type="transmembrane region" description="Helical" evidence="4">
    <location>
        <begin position="12"/>
        <end position="32"/>
    </location>
</feature>
<evidence type="ECO:0000313" key="5">
    <source>
        <dbReference type="EMBL" id="KZT35854.1"/>
    </source>
</evidence>
<keyword evidence="4" id="KW-1133">Transmembrane helix</keyword>
<sequence>MSEKPSTPRTRFWLSVAVASTALLSVVLLLTYKVNIVSDDFSVSHPHLLKAKAWQLPNNRKVALYRDDTDHYPLDEDSHIMRQEFAYLAPRQGLTIKLDGDNSGQLYAVSMVHQLWCLDVIRHDWKAKNITHLTEHCMNYLRQSIHCTADTHLEGMYVQRKPSKLNAYHYDAICDDWTAVYDALPSLGTTLRF</sequence>
<dbReference type="AlphaFoldDB" id="A0A166AZI9"/>
<accession>A0A166AZI9</accession>
<name>A0A166AZI9_9AGAM</name>
<dbReference type="OrthoDB" id="3687641at2759"/>
<dbReference type="Pfam" id="PF11807">
    <property type="entry name" value="UstYa"/>
    <property type="match status" value="1"/>
</dbReference>
<keyword evidence="6" id="KW-1185">Reference proteome</keyword>
<dbReference type="InterPro" id="IPR021765">
    <property type="entry name" value="UstYa-like"/>
</dbReference>
<evidence type="ECO:0000256" key="4">
    <source>
        <dbReference type="SAM" id="Phobius"/>
    </source>
</evidence>
<dbReference type="Proteomes" id="UP000076798">
    <property type="component" value="Unassembled WGS sequence"/>
</dbReference>
<keyword evidence="4" id="KW-0472">Membrane</keyword>
<proteinExistence type="inferred from homology"/>
<dbReference type="PANTHER" id="PTHR33365:SF11">
    <property type="entry name" value="TAT PATHWAY SIGNAL SEQUENCE"/>
    <property type="match status" value="1"/>
</dbReference>
<evidence type="ECO:0000256" key="2">
    <source>
        <dbReference type="ARBA" id="ARBA00023002"/>
    </source>
</evidence>